<feature type="compositionally biased region" description="Basic and acidic residues" evidence="9">
    <location>
        <begin position="143"/>
        <end position="165"/>
    </location>
</feature>
<dbReference type="SMART" id="SM00546">
    <property type="entry name" value="CUE"/>
    <property type="match status" value="1"/>
</dbReference>
<dbReference type="InterPro" id="IPR003892">
    <property type="entry name" value="CUE"/>
</dbReference>
<dbReference type="CDD" id="cd14424">
    <property type="entry name" value="CUE_Cue1p_like"/>
    <property type="match status" value="1"/>
</dbReference>
<protein>
    <recommendedName>
        <fullName evidence="8">Coupling of ubiquitin conjugation to ER degradation protein 1</fullName>
    </recommendedName>
</protein>
<evidence type="ECO:0000313" key="13">
    <source>
        <dbReference type="EMBL" id="RDW24934.1"/>
    </source>
</evidence>
<sequence>MDDATTINAVIAILVIFVVLRYVIFNGSEEHNPNPDAPIAHRPDEFRELSNIEQHAAALQAERITREYDERQRRPVTQSMIEVVQAIAPNVSVAQIRWDLEKTGNIEATVERYLSEGTLPHPPKYDPEPASTSSTRNPTEPSKASKMEWKNTKEERQEQLLKQRQTMLEDARKKFLDKK</sequence>
<dbReference type="eggNOG" id="ENOG502S35Z">
    <property type="taxonomic scope" value="Eukaryota"/>
</dbReference>
<dbReference type="FunFam" id="1.10.8.10:FF:000050">
    <property type="entry name" value="Related to AMFR protein"/>
    <property type="match status" value="1"/>
</dbReference>
<keyword evidence="2 10" id="KW-0812">Transmembrane</keyword>
<feature type="transmembrane region" description="Helical" evidence="10">
    <location>
        <begin position="6"/>
        <end position="24"/>
    </location>
</feature>
<feature type="region of interest" description="Disordered" evidence="9">
    <location>
        <begin position="114"/>
        <end position="165"/>
    </location>
</feature>
<evidence type="ECO:0000256" key="10">
    <source>
        <dbReference type="SAM" id="Phobius"/>
    </source>
</evidence>
<dbReference type="Proteomes" id="UP000182444">
    <property type="component" value="Chromosome 1F"/>
</dbReference>
<dbReference type="GO" id="GO:0005789">
    <property type="term" value="C:endoplasmic reticulum membrane"/>
    <property type="evidence" value="ECO:0007669"/>
    <property type="project" value="UniProtKB-SubCell"/>
</dbReference>
<dbReference type="VEuPathDB" id="FungiDB:YALI1_F26127g"/>
<dbReference type="RefSeq" id="XP_505631.1">
    <property type="nucleotide sequence ID" value="XM_505631.1"/>
</dbReference>
<dbReference type="GeneID" id="2908650"/>
<reference evidence="13 15" key="2">
    <citation type="submission" date="2018-07" db="EMBL/GenBank/DDBJ databases">
        <title>Draft Genome Assemblies for Five Robust Yarrowia lipolytica Strains Exhibiting High Lipid Production and Pentose Sugar Utilization and Sugar Alcohol Secretion from Undetoxified Lignocellulosic Biomass Hydrolysates.</title>
        <authorList>
            <consortium name="DOE Joint Genome Institute"/>
            <person name="Walker C."/>
            <person name="Ryu S."/>
            <person name="Na H."/>
            <person name="Zane M."/>
            <person name="LaButti K."/>
            <person name="Lipzen A."/>
            <person name="Haridas S."/>
            <person name="Barry K."/>
            <person name="Grigoriev I.V."/>
            <person name="Quarterman J."/>
            <person name="Slininger P."/>
            <person name="Dien B."/>
            <person name="Trinh C.T."/>
        </authorList>
    </citation>
    <scope>NUCLEOTIDE SEQUENCE [LARGE SCALE GENOMIC DNA]</scope>
    <source>
        <strain evidence="13 15">YB392</strain>
    </source>
</reference>
<evidence type="ECO:0000256" key="4">
    <source>
        <dbReference type="ARBA" id="ARBA00022824"/>
    </source>
</evidence>
<keyword evidence="4" id="KW-0256">Endoplasmic reticulum</keyword>
<evidence type="ECO:0000256" key="2">
    <source>
        <dbReference type="ARBA" id="ARBA00022692"/>
    </source>
</evidence>
<dbReference type="PROSITE" id="PS51140">
    <property type="entry name" value="CUE"/>
    <property type="match status" value="1"/>
</dbReference>
<dbReference type="KEGG" id="yli:2908650"/>
<evidence type="ECO:0000313" key="14">
    <source>
        <dbReference type="Proteomes" id="UP000182444"/>
    </source>
</evidence>
<dbReference type="Pfam" id="PF02845">
    <property type="entry name" value="CUE"/>
    <property type="match status" value="1"/>
</dbReference>
<feature type="domain" description="CUE" evidence="11">
    <location>
        <begin position="76"/>
        <end position="118"/>
    </location>
</feature>
<reference evidence="12 14" key="1">
    <citation type="journal article" date="2016" name="PLoS ONE">
        <title>Sequence Assembly of Yarrowia lipolytica Strain W29/CLIB89 Shows Transposable Element Diversity.</title>
        <authorList>
            <person name="Magnan C."/>
            <person name="Yu J."/>
            <person name="Chang I."/>
            <person name="Jahn E."/>
            <person name="Kanomata Y."/>
            <person name="Wu J."/>
            <person name="Zeller M."/>
            <person name="Oakes M."/>
            <person name="Baldi P."/>
            <person name="Sandmeyer S."/>
        </authorList>
    </citation>
    <scope>NUCLEOTIDE SEQUENCE [LARGE SCALE GENOMIC DNA]</scope>
    <source>
        <strain evidence="12">CLIB89</strain>
        <strain evidence="14">CLIB89(W29)</strain>
    </source>
</reference>
<comment type="subcellular location">
    <subcellularLocation>
        <location evidence="1">Endoplasmic reticulum membrane</location>
        <topology evidence="1">Single-pass membrane protein</topology>
    </subcellularLocation>
</comment>
<dbReference type="OMA" id="KASKMEW"/>
<organism evidence="12 14">
    <name type="scientific">Yarrowia lipolytica</name>
    <name type="common">Candida lipolytica</name>
    <dbReference type="NCBI Taxonomy" id="4952"/>
    <lineage>
        <taxon>Eukaryota</taxon>
        <taxon>Fungi</taxon>
        <taxon>Dikarya</taxon>
        <taxon>Ascomycota</taxon>
        <taxon>Saccharomycotina</taxon>
        <taxon>Dipodascomycetes</taxon>
        <taxon>Dipodascales</taxon>
        <taxon>Dipodascales incertae sedis</taxon>
        <taxon>Yarrowia</taxon>
    </lineage>
</organism>
<dbReference type="VEuPathDB" id="FungiDB:YALI0_F19668g"/>
<dbReference type="Gene3D" id="1.10.8.10">
    <property type="entry name" value="DNA helicase RuvA subunit, C-terminal domain"/>
    <property type="match status" value="1"/>
</dbReference>
<keyword evidence="6 10" id="KW-0472">Membrane</keyword>
<dbReference type="OrthoDB" id="3824970at2759"/>
<name>A0A1D8NP76_YARLL</name>
<accession>A0A1D8NP76</accession>
<evidence type="ECO:0000313" key="15">
    <source>
        <dbReference type="Proteomes" id="UP000256601"/>
    </source>
</evidence>
<evidence type="ECO:0000256" key="9">
    <source>
        <dbReference type="SAM" id="MobiDB-lite"/>
    </source>
</evidence>
<evidence type="ECO:0000256" key="7">
    <source>
        <dbReference type="ARBA" id="ARBA00061383"/>
    </source>
</evidence>
<dbReference type="EMBL" id="KZ859015">
    <property type="protein sequence ID" value="RDW24934.1"/>
    <property type="molecule type" value="Genomic_DNA"/>
</dbReference>
<keyword evidence="5 10" id="KW-1133">Transmembrane helix</keyword>
<evidence type="ECO:0000256" key="3">
    <source>
        <dbReference type="ARBA" id="ARBA00022786"/>
    </source>
</evidence>
<comment type="similarity">
    <text evidence="7">Belongs to the CUE1 family.</text>
</comment>
<dbReference type="AlphaFoldDB" id="A0A1D8NP76"/>
<feature type="compositionally biased region" description="Polar residues" evidence="9">
    <location>
        <begin position="130"/>
        <end position="142"/>
    </location>
</feature>
<evidence type="ECO:0000256" key="8">
    <source>
        <dbReference type="ARBA" id="ARBA00072899"/>
    </source>
</evidence>
<dbReference type="GO" id="GO:0043130">
    <property type="term" value="F:ubiquitin binding"/>
    <property type="evidence" value="ECO:0007669"/>
    <property type="project" value="InterPro"/>
</dbReference>
<dbReference type="EMBL" id="CP017558">
    <property type="protein sequence ID" value="AOW07436.1"/>
    <property type="molecule type" value="Genomic_DNA"/>
</dbReference>
<evidence type="ECO:0000256" key="5">
    <source>
        <dbReference type="ARBA" id="ARBA00022989"/>
    </source>
</evidence>
<evidence type="ECO:0000256" key="6">
    <source>
        <dbReference type="ARBA" id="ARBA00023136"/>
    </source>
</evidence>
<gene>
    <name evidence="13" type="ORF">B0I71DRAFT_133461</name>
    <name evidence="12" type="ORF">YALI1_F26127g</name>
</gene>
<evidence type="ECO:0000313" key="12">
    <source>
        <dbReference type="EMBL" id="AOW07436.1"/>
    </source>
</evidence>
<evidence type="ECO:0000256" key="1">
    <source>
        <dbReference type="ARBA" id="ARBA00004389"/>
    </source>
</evidence>
<dbReference type="Proteomes" id="UP000256601">
    <property type="component" value="Unassembled WGS sequence"/>
</dbReference>
<evidence type="ECO:0000259" key="11">
    <source>
        <dbReference type="PROSITE" id="PS51140"/>
    </source>
</evidence>
<proteinExistence type="inferred from homology"/>
<keyword evidence="3" id="KW-0833">Ubl conjugation pathway</keyword>